<dbReference type="AlphaFoldDB" id="A0ABD4TJW4"/>
<comment type="caution">
    <text evidence="1">The sequence shown here is derived from an EMBL/GenBank/DDBJ whole genome shotgun (WGS) entry which is preliminary data.</text>
</comment>
<sequence>MQKTIQLKNRIAEGYAIPVGPVNLVFITTEEGMIGCGAFDIAALERFGIPAAKMKPVAGPSIATIDEILDANVKEVNKPAAECGITPGMIGKEALELL</sequence>
<dbReference type="EMBL" id="VOTZ01000022">
    <property type="protein sequence ID" value="MCQ1539218.1"/>
    <property type="molecule type" value="Genomic_DNA"/>
</dbReference>
<dbReference type="Gene3D" id="3.30.1980.10">
    <property type="entry name" value="Hypothetical protein YunC"/>
    <property type="match status" value="1"/>
</dbReference>
<accession>A0ABD4TJW4</accession>
<reference evidence="1 2" key="1">
    <citation type="submission" date="2019-08" db="EMBL/GenBank/DDBJ databases">
        <authorList>
            <person name="Chen S.-C."/>
            <person name="Lai M.-C."/>
            <person name="You Y.-T."/>
        </authorList>
    </citation>
    <scope>NUCLEOTIDE SEQUENCE [LARGE SCALE GENOMIC DNA]</scope>
    <source>
        <strain evidence="1 2">P2F9704a</strain>
    </source>
</reference>
<name>A0ABD4TJW4_9EURY</name>
<dbReference type="InterPro" id="IPR036493">
    <property type="entry name" value="YunC_sf"/>
</dbReference>
<dbReference type="InterPro" id="IPR014931">
    <property type="entry name" value="DUF1805"/>
</dbReference>
<organism evidence="1 2">
    <name type="scientific">Methanocalculus taiwanensis</name>
    <dbReference type="NCBI Taxonomy" id="106207"/>
    <lineage>
        <taxon>Archaea</taxon>
        <taxon>Methanobacteriati</taxon>
        <taxon>Methanobacteriota</taxon>
        <taxon>Stenosarchaea group</taxon>
        <taxon>Methanomicrobia</taxon>
        <taxon>Methanomicrobiales</taxon>
        <taxon>Methanocalculaceae</taxon>
        <taxon>Methanocalculus</taxon>
    </lineage>
</organism>
<evidence type="ECO:0000313" key="2">
    <source>
        <dbReference type="Proteomes" id="UP001524383"/>
    </source>
</evidence>
<evidence type="ECO:0000313" key="1">
    <source>
        <dbReference type="EMBL" id="MCQ1539218.1"/>
    </source>
</evidence>
<dbReference type="Proteomes" id="UP001524383">
    <property type="component" value="Unassembled WGS sequence"/>
</dbReference>
<dbReference type="SUPFAM" id="SSF102891">
    <property type="entry name" value="Hypothetical protein Ta1206"/>
    <property type="match status" value="1"/>
</dbReference>
<dbReference type="Pfam" id="PF08827">
    <property type="entry name" value="DUF1805"/>
    <property type="match status" value="1"/>
</dbReference>
<keyword evidence="2" id="KW-1185">Reference proteome</keyword>
<gene>
    <name evidence="1" type="ORF">FTO68_09530</name>
</gene>
<proteinExistence type="predicted"/>
<protein>
    <submittedName>
        <fullName evidence="1">DUF1805 domain-containing protein</fullName>
    </submittedName>
</protein>